<comment type="caution">
    <text evidence="3">The sequence shown here is derived from an EMBL/GenBank/DDBJ whole genome shotgun (WGS) entry which is preliminary data.</text>
</comment>
<dbReference type="InterPro" id="IPR008910">
    <property type="entry name" value="MSC_TM_helix"/>
</dbReference>
<keyword evidence="4" id="KW-1185">Reference proteome</keyword>
<protein>
    <submittedName>
        <fullName evidence="3">Uncharacterized protein</fullName>
    </submittedName>
</protein>
<feature type="transmembrane region" description="Helical" evidence="2">
    <location>
        <begin position="18"/>
        <end position="43"/>
    </location>
</feature>
<feature type="transmembrane region" description="Helical" evidence="2">
    <location>
        <begin position="179"/>
        <end position="201"/>
    </location>
</feature>
<keyword evidence="2" id="KW-1133">Transmembrane helix</keyword>
<keyword evidence="2" id="KW-0472">Membrane</keyword>
<dbReference type="EMBL" id="BAAALT010000111">
    <property type="protein sequence ID" value="GAA1811945.1"/>
    <property type="molecule type" value="Genomic_DNA"/>
</dbReference>
<proteinExistence type="predicted"/>
<dbReference type="Pfam" id="PF05552">
    <property type="entry name" value="MS_channel_1st_1"/>
    <property type="match status" value="2"/>
</dbReference>
<feature type="transmembrane region" description="Helical" evidence="2">
    <location>
        <begin position="76"/>
        <end position="97"/>
    </location>
</feature>
<keyword evidence="2" id="KW-0812">Transmembrane</keyword>
<gene>
    <name evidence="3" type="ORF">GCM10009682_36630</name>
</gene>
<evidence type="ECO:0000256" key="1">
    <source>
        <dbReference type="SAM" id="MobiDB-lite"/>
    </source>
</evidence>
<reference evidence="3 4" key="1">
    <citation type="journal article" date="2019" name="Int. J. Syst. Evol. Microbiol.">
        <title>The Global Catalogue of Microorganisms (GCM) 10K type strain sequencing project: providing services to taxonomists for standard genome sequencing and annotation.</title>
        <authorList>
            <consortium name="The Broad Institute Genomics Platform"/>
            <consortium name="The Broad Institute Genome Sequencing Center for Infectious Disease"/>
            <person name="Wu L."/>
            <person name="Ma J."/>
        </authorList>
    </citation>
    <scope>NUCLEOTIDE SEQUENCE [LARGE SCALE GENOMIC DNA]</scope>
    <source>
        <strain evidence="3 4">JCM 13250</strain>
    </source>
</reference>
<feature type="compositionally biased region" description="Polar residues" evidence="1">
    <location>
        <begin position="218"/>
        <end position="228"/>
    </location>
</feature>
<accession>A0ABN2M7H6</accession>
<name>A0ABN2M7H6_9ACTN</name>
<dbReference type="Proteomes" id="UP001500218">
    <property type="component" value="Unassembled WGS sequence"/>
</dbReference>
<feature type="region of interest" description="Disordered" evidence="1">
    <location>
        <begin position="216"/>
        <end position="300"/>
    </location>
</feature>
<evidence type="ECO:0000313" key="4">
    <source>
        <dbReference type="Proteomes" id="UP001500218"/>
    </source>
</evidence>
<feature type="transmembrane region" description="Helical" evidence="2">
    <location>
        <begin position="145"/>
        <end position="167"/>
    </location>
</feature>
<sequence>MTFAASIGDELTDFFGDAIMVVVKMLIFLAIMAVGWFVARWLYRWASTMLTRVGLDRAVDRGGLRRVMGGWSASDLTARILQYALLLVTLQLALGVFGQNPVTDLINDIVAWLPQLFIAILIVVVAAAIAGAVKDVITRALHGLSYGRALGTAAQVGIIALGLIAALNQVGIGTSVTMPVLIAVLATVGGILVVGVGGGMIKPMQGRWERMLTRAESETATAGEQVRTNRAAEADRMRKPPGGFSQPAYGGGSTVYGTPNAYGAQAANNIPPAYGGSDPHDTQIIPPGARPPGTPPPQGG</sequence>
<evidence type="ECO:0000256" key="2">
    <source>
        <dbReference type="SAM" id="Phobius"/>
    </source>
</evidence>
<feature type="compositionally biased region" description="Pro residues" evidence="1">
    <location>
        <begin position="288"/>
        <end position="300"/>
    </location>
</feature>
<feature type="transmembrane region" description="Helical" evidence="2">
    <location>
        <begin position="109"/>
        <end position="133"/>
    </location>
</feature>
<organism evidence="3 4">
    <name type="scientific">Luedemannella flava</name>
    <dbReference type="NCBI Taxonomy" id="349316"/>
    <lineage>
        <taxon>Bacteria</taxon>
        <taxon>Bacillati</taxon>
        <taxon>Actinomycetota</taxon>
        <taxon>Actinomycetes</taxon>
        <taxon>Micromonosporales</taxon>
        <taxon>Micromonosporaceae</taxon>
        <taxon>Luedemannella</taxon>
    </lineage>
</organism>
<evidence type="ECO:0000313" key="3">
    <source>
        <dbReference type="EMBL" id="GAA1811945.1"/>
    </source>
</evidence>